<dbReference type="PANTHER" id="PTHR43372:SF4">
    <property type="entry name" value="FATTY-ACID AMIDE HYDROLASE 2"/>
    <property type="match status" value="1"/>
</dbReference>
<feature type="signal peptide" evidence="1">
    <location>
        <begin position="1"/>
        <end position="29"/>
    </location>
</feature>
<sequence length="527" mass="55285">MILRRTVLATTPALATVTAVTALSASASAGPHTGTSRRRAAPLRLASAGDQLTALREGKITSRDLLEQHLEHIERANPELNAVITLDLEGARAAADKADRHLAETGDVLGPLHGLPMTVKDALEVEGMRTTCGSPSLSGHVPDSDADAVALLRAAGAVIIGHTNVPTMCQDIQTSNPIFGRTLNPFDSEKTAGGSSGGPAAAVAAGFTSLEVGSDLAGSLRLPAAYCGVYALRTSRGASPIVPTRGHIPRLPGWATSSDMITLGPIARSVEDLGLLLDVIAAPAPADRGGWKIDLPAPAKTELGDYRVGIWADDAYCRIDADSRALLAQVAELVRGLGATVDDSTKPVDFAESDKLFQRLMYATASATATDTAFAADVAAAEKITADDPSGFFLRSRTMRHRDWCVADEARQKLRGAWDAYFTDHDILITPATPTAAVPDQSSTPLPQRYITVDGTKRPFFDQTSWLNLASPVGLPALVLPAGTTGDGLPLAVQIIGPYLADRTVLHAAEQLAQRLPEPAQPSVFSA</sequence>
<name>A0A1S2PFF3_9ACTN</name>
<proteinExistence type="predicted"/>
<gene>
    <name evidence="3" type="ORF">BIV23_38820</name>
</gene>
<comment type="caution">
    <text evidence="3">The sequence shown here is derived from an EMBL/GenBank/DDBJ whole genome shotgun (WGS) entry which is preliminary data.</text>
</comment>
<dbReference type="SUPFAM" id="SSF75304">
    <property type="entry name" value="Amidase signature (AS) enzymes"/>
    <property type="match status" value="1"/>
</dbReference>
<dbReference type="InterPro" id="IPR023631">
    <property type="entry name" value="Amidase_dom"/>
</dbReference>
<dbReference type="Gene3D" id="3.90.1300.10">
    <property type="entry name" value="Amidase signature (AS) domain"/>
    <property type="match status" value="1"/>
</dbReference>
<dbReference type="GO" id="GO:0012505">
    <property type="term" value="C:endomembrane system"/>
    <property type="evidence" value="ECO:0007669"/>
    <property type="project" value="TreeGrafter"/>
</dbReference>
<dbReference type="PANTHER" id="PTHR43372">
    <property type="entry name" value="FATTY-ACID AMIDE HYDROLASE"/>
    <property type="match status" value="1"/>
</dbReference>
<evidence type="ECO:0000313" key="4">
    <source>
        <dbReference type="Proteomes" id="UP000179642"/>
    </source>
</evidence>
<keyword evidence="4" id="KW-1185">Reference proteome</keyword>
<evidence type="ECO:0000259" key="2">
    <source>
        <dbReference type="Pfam" id="PF01425"/>
    </source>
</evidence>
<dbReference type="EMBL" id="MLYO01000081">
    <property type="protein sequence ID" value="OIJ92302.1"/>
    <property type="molecule type" value="Genomic_DNA"/>
</dbReference>
<feature type="domain" description="Amidase" evidence="2">
    <location>
        <begin position="64"/>
        <end position="506"/>
    </location>
</feature>
<reference evidence="3 4" key="1">
    <citation type="submission" date="2016-10" db="EMBL/GenBank/DDBJ databases">
        <title>Genome sequence of Streptomyces sp. MUSC 1.</title>
        <authorList>
            <person name="Lee L.-H."/>
            <person name="Ser H.-L."/>
            <person name="Law J.W.-F."/>
        </authorList>
    </citation>
    <scope>NUCLEOTIDE SEQUENCE [LARGE SCALE GENOMIC DNA]</scope>
    <source>
        <strain evidence="3 4">MUSC 1</strain>
    </source>
</reference>
<evidence type="ECO:0000313" key="3">
    <source>
        <dbReference type="EMBL" id="OIJ92302.1"/>
    </source>
</evidence>
<dbReference type="PIRSF" id="PIRSF001221">
    <property type="entry name" value="Amidase_fungi"/>
    <property type="match status" value="1"/>
</dbReference>
<organism evidence="3 4">
    <name type="scientific">Streptomyces monashensis</name>
    <dbReference type="NCBI Taxonomy" id="1678012"/>
    <lineage>
        <taxon>Bacteria</taxon>
        <taxon>Bacillati</taxon>
        <taxon>Actinomycetota</taxon>
        <taxon>Actinomycetes</taxon>
        <taxon>Kitasatosporales</taxon>
        <taxon>Streptomycetaceae</taxon>
        <taxon>Streptomyces</taxon>
    </lineage>
</organism>
<dbReference type="InterPro" id="IPR036928">
    <property type="entry name" value="AS_sf"/>
</dbReference>
<dbReference type="InterPro" id="IPR052739">
    <property type="entry name" value="FAAH2"/>
</dbReference>
<dbReference type="AlphaFoldDB" id="A0A1S2PFF3"/>
<evidence type="ECO:0000256" key="1">
    <source>
        <dbReference type="SAM" id="SignalP"/>
    </source>
</evidence>
<protein>
    <submittedName>
        <fullName evidence="3">Amidase</fullName>
    </submittedName>
</protein>
<dbReference type="OrthoDB" id="182039at2"/>
<dbReference type="Proteomes" id="UP000179642">
    <property type="component" value="Unassembled WGS sequence"/>
</dbReference>
<keyword evidence="1" id="KW-0732">Signal</keyword>
<accession>A0A1S2PFF3</accession>
<dbReference type="RefSeq" id="WP_071385696.1">
    <property type="nucleotide sequence ID" value="NZ_MLYO01000081.1"/>
</dbReference>
<dbReference type="Pfam" id="PF01425">
    <property type="entry name" value="Amidase"/>
    <property type="match status" value="1"/>
</dbReference>
<feature type="chain" id="PRO_5039179142" evidence="1">
    <location>
        <begin position="30"/>
        <end position="527"/>
    </location>
</feature>